<keyword evidence="2" id="KW-1185">Reference proteome</keyword>
<name>A0A8E4UYD2_9CAUD</name>
<sequence length="161" mass="18813">MKLRQEEIKLDEVSAIFENFLKEIKQERVRVSIKRVDDLENSSVRVFIPYSAGKINLDFRVTKAMDVCYIYFSFIPRTNGIKYTSSFGMFQDFDDLESALFNKSVNILQELKKPESTVDDYISNKVAKRFLQDNTEITKVEDSTSKLLKIPKWVRTIFSAE</sequence>
<organism evidence="1 2">
    <name type="scientific">Maribacter phage Molly_1</name>
    <dbReference type="NCBI Taxonomy" id="2745685"/>
    <lineage>
        <taxon>Viruses</taxon>
        <taxon>Duplodnaviria</taxon>
        <taxon>Heunggongvirae</taxon>
        <taxon>Uroviricota</taxon>
        <taxon>Caudoviricetes</taxon>
        <taxon>Molycolviridae</taxon>
        <taxon>Mollyvirus</taxon>
        <taxon>Mollyvirus molly</taxon>
    </lineage>
</organism>
<proteinExistence type="predicted"/>
<evidence type="ECO:0000313" key="2">
    <source>
        <dbReference type="Proteomes" id="UP000693768"/>
    </source>
</evidence>
<gene>
    <name evidence="1" type="ORF">Molly1_27</name>
</gene>
<accession>A0A8E4UYD2</accession>
<dbReference type="EMBL" id="MT732451">
    <property type="protein sequence ID" value="QQO97508.1"/>
    <property type="molecule type" value="Genomic_DNA"/>
</dbReference>
<evidence type="ECO:0000313" key="1">
    <source>
        <dbReference type="EMBL" id="QQO97508.1"/>
    </source>
</evidence>
<protein>
    <submittedName>
        <fullName evidence="1">Uncharacterized protein</fullName>
    </submittedName>
</protein>
<reference evidence="1" key="1">
    <citation type="submission" date="2020-07" db="EMBL/GenBank/DDBJ databases">
        <title>Highly diverse flavobacterial phages as mortality factor during North Sea spring blooms.</title>
        <authorList>
            <person name="Bartlau N."/>
            <person name="Wichels A."/>
            <person name="Krohne G."/>
            <person name="Adriaenssens E.M."/>
            <person name="Heins A."/>
            <person name="Fuchs B.M."/>
            <person name="Amann R."/>
            <person name="Moraru C."/>
        </authorList>
    </citation>
    <scope>NUCLEOTIDE SEQUENCE</scope>
</reference>
<dbReference type="Proteomes" id="UP000693768">
    <property type="component" value="Segment"/>
</dbReference>